<dbReference type="AlphaFoldDB" id="A0A9D1NEF1"/>
<dbReference type="SUPFAM" id="SSF50156">
    <property type="entry name" value="PDZ domain-like"/>
    <property type="match status" value="1"/>
</dbReference>
<keyword evidence="10 11" id="KW-0472">Membrane</keyword>
<proteinExistence type="inferred from homology"/>
<evidence type="ECO:0000313" key="14">
    <source>
        <dbReference type="Proteomes" id="UP000886861"/>
    </source>
</evidence>
<comment type="caution">
    <text evidence="13">The sequence shown here is derived from an EMBL/GenBank/DDBJ whole genome shotgun (WGS) entry which is preliminary data.</text>
</comment>
<reference evidence="13" key="2">
    <citation type="journal article" date="2021" name="PeerJ">
        <title>Extensive microbial diversity within the chicken gut microbiome revealed by metagenomics and culture.</title>
        <authorList>
            <person name="Gilroy R."/>
            <person name="Ravi A."/>
            <person name="Getino M."/>
            <person name="Pursley I."/>
            <person name="Horton D.L."/>
            <person name="Alikhan N.F."/>
            <person name="Baker D."/>
            <person name="Gharbi K."/>
            <person name="Hall N."/>
            <person name="Watson M."/>
            <person name="Adriaenssens E.M."/>
            <person name="Foster-Nyarko E."/>
            <person name="Jarju S."/>
            <person name="Secka A."/>
            <person name="Antonio M."/>
            <person name="Oren A."/>
            <person name="Chaudhuri R.R."/>
            <person name="La Ragione R."/>
            <person name="Hildebrand F."/>
            <person name="Pallen M.J."/>
        </authorList>
    </citation>
    <scope>NUCLEOTIDE SEQUENCE</scope>
    <source>
        <strain evidence="13">CHK186-9395</strain>
    </source>
</reference>
<keyword evidence="7" id="KW-0862">Zinc</keyword>
<dbReference type="GO" id="GO:0016020">
    <property type="term" value="C:membrane"/>
    <property type="evidence" value="ECO:0007669"/>
    <property type="project" value="UniProtKB-SubCell"/>
</dbReference>
<dbReference type="PANTHER" id="PTHR42837">
    <property type="entry name" value="REGULATOR OF SIGMA-E PROTEASE RSEP"/>
    <property type="match status" value="1"/>
</dbReference>
<gene>
    <name evidence="13" type="ORF">IAA62_03525</name>
</gene>
<dbReference type="GO" id="GO:0004222">
    <property type="term" value="F:metalloendopeptidase activity"/>
    <property type="evidence" value="ECO:0007669"/>
    <property type="project" value="InterPro"/>
</dbReference>
<comment type="cofactor">
    <cofactor evidence="1">
        <name>Zn(2+)</name>
        <dbReference type="ChEBI" id="CHEBI:29105"/>
    </cofactor>
</comment>
<evidence type="ECO:0000256" key="7">
    <source>
        <dbReference type="ARBA" id="ARBA00022833"/>
    </source>
</evidence>
<keyword evidence="4 13" id="KW-0645">Protease</keyword>
<name>A0A9D1NEF1_9FIRM</name>
<evidence type="ECO:0000256" key="6">
    <source>
        <dbReference type="ARBA" id="ARBA00022801"/>
    </source>
</evidence>
<dbReference type="InterPro" id="IPR008915">
    <property type="entry name" value="Peptidase_M50"/>
</dbReference>
<keyword evidence="5 11" id="KW-0812">Transmembrane</keyword>
<reference evidence="13" key="1">
    <citation type="submission" date="2020-10" db="EMBL/GenBank/DDBJ databases">
        <authorList>
            <person name="Gilroy R."/>
        </authorList>
    </citation>
    <scope>NUCLEOTIDE SEQUENCE</scope>
    <source>
        <strain evidence="13">CHK186-9395</strain>
    </source>
</reference>
<dbReference type="PANTHER" id="PTHR42837:SF2">
    <property type="entry name" value="MEMBRANE METALLOPROTEASE ARASP2, CHLOROPLASTIC-RELATED"/>
    <property type="match status" value="1"/>
</dbReference>
<evidence type="ECO:0000256" key="10">
    <source>
        <dbReference type="ARBA" id="ARBA00023136"/>
    </source>
</evidence>
<dbReference type="Gene3D" id="2.30.42.10">
    <property type="match status" value="1"/>
</dbReference>
<feature type="transmembrane region" description="Helical" evidence="11">
    <location>
        <begin position="6"/>
        <end position="27"/>
    </location>
</feature>
<feature type="transmembrane region" description="Helical" evidence="11">
    <location>
        <begin position="96"/>
        <end position="123"/>
    </location>
</feature>
<evidence type="ECO:0000256" key="9">
    <source>
        <dbReference type="ARBA" id="ARBA00023049"/>
    </source>
</evidence>
<feature type="transmembrane region" description="Helical" evidence="11">
    <location>
        <begin position="338"/>
        <end position="361"/>
    </location>
</feature>
<evidence type="ECO:0000256" key="5">
    <source>
        <dbReference type="ARBA" id="ARBA00022692"/>
    </source>
</evidence>
<dbReference type="GO" id="GO:0006508">
    <property type="term" value="P:proteolysis"/>
    <property type="evidence" value="ECO:0007669"/>
    <property type="project" value="UniProtKB-KW"/>
</dbReference>
<accession>A0A9D1NEF1</accession>
<evidence type="ECO:0000313" key="13">
    <source>
        <dbReference type="EMBL" id="HIV01604.1"/>
    </source>
</evidence>
<dbReference type="InterPro" id="IPR004387">
    <property type="entry name" value="Pept_M50_Zn"/>
</dbReference>
<organism evidence="13 14">
    <name type="scientific">Candidatus Caccopulliclostridium gallistercoris</name>
    <dbReference type="NCBI Taxonomy" id="2840719"/>
    <lineage>
        <taxon>Bacteria</taxon>
        <taxon>Bacillati</taxon>
        <taxon>Bacillota</taxon>
        <taxon>Clostridia</taxon>
        <taxon>Candidatus Caccopulliclostridium</taxon>
    </lineage>
</organism>
<feature type="transmembrane region" description="Helical" evidence="11">
    <location>
        <begin position="262"/>
        <end position="282"/>
    </location>
</feature>
<evidence type="ECO:0000256" key="4">
    <source>
        <dbReference type="ARBA" id="ARBA00022670"/>
    </source>
</evidence>
<evidence type="ECO:0000259" key="12">
    <source>
        <dbReference type="Pfam" id="PF02163"/>
    </source>
</evidence>
<keyword evidence="8 11" id="KW-1133">Transmembrane helix</keyword>
<evidence type="ECO:0000256" key="2">
    <source>
        <dbReference type="ARBA" id="ARBA00004141"/>
    </source>
</evidence>
<evidence type="ECO:0000256" key="1">
    <source>
        <dbReference type="ARBA" id="ARBA00001947"/>
    </source>
</evidence>
<feature type="transmembrane region" description="Helical" evidence="11">
    <location>
        <begin position="288"/>
        <end position="309"/>
    </location>
</feature>
<keyword evidence="9" id="KW-0482">Metalloprotease</keyword>
<dbReference type="EMBL" id="DVOJ01000013">
    <property type="protein sequence ID" value="HIV01604.1"/>
    <property type="molecule type" value="Genomic_DNA"/>
</dbReference>
<protein>
    <submittedName>
        <fullName evidence="13">Site-2 protease family protein</fullName>
    </submittedName>
</protein>
<evidence type="ECO:0000256" key="3">
    <source>
        <dbReference type="ARBA" id="ARBA00007931"/>
    </source>
</evidence>
<sequence>MIVLYIILAIVILLVMVLIHEFGHYVVGRVLGFKITEFSVGFGKAIAQKTNKRGEKISLRIFPLGGYCAFFGEDTEDDKEDTNPDSFVNQKPWKRILVYIAGPLFNIISAVLFSFILLVSLGYGNIYRVTYVNPNFSQTASVIEEGDVIYKINGKKVDYVWESTIENILPNMQDGDSVTLEYRDAETGEIVTETLVVSTNQQVDPETGEGVIENGVPIYQTGLGLSLQLSSERLSFIDALAQCVPFTIGLVWMVLKSLWLLITFQLPISAIGGPITTVTTVANTLGQSFASILLFMPLIAANLGVFNLLPFPALDGAHVVFTSIEWIRKKPIKRSIETWIHFIGLIVLFAFVIIIDIIHFFV</sequence>
<evidence type="ECO:0000256" key="8">
    <source>
        <dbReference type="ARBA" id="ARBA00022989"/>
    </source>
</evidence>
<feature type="domain" description="Peptidase M50" evidence="12">
    <location>
        <begin position="9"/>
        <end position="350"/>
    </location>
</feature>
<evidence type="ECO:0000256" key="11">
    <source>
        <dbReference type="SAM" id="Phobius"/>
    </source>
</evidence>
<dbReference type="InterPro" id="IPR036034">
    <property type="entry name" value="PDZ_sf"/>
</dbReference>
<dbReference type="CDD" id="cd06163">
    <property type="entry name" value="S2P-M50_PDZ_RseP-like"/>
    <property type="match status" value="1"/>
</dbReference>
<dbReference type="Proteomes" id="UP000886861">
    <property type="component" value="Unassembled WGS sequence"/>
</dbReference>
<keyword evidence="6" id="KW-0378">Hydrolase</keyword>
<comment type="similarity">
    <text evidence="3">Belongs to the peptidase M50B family.</text>
</comment>
<comment type="subcellular location">
    <subcellularLocation>
        <location evidence="2">Membrane</location>
        <topology evidence="2">Multi-pass membrane protein</topology>
    </subcellularLocation>
</comment>
<dbReference type="Pfam" id="PF02163">
    <property type="entry name" value="Peptidase_M50"/>
    <property type="match status" value="1"/>
</dbReference>